<dbReference type="PROSITE" id="PS50181">
    <property type="entry name" value="FBOX"/>
    <property type="match status" value="1"/>
</dbReference>
<evidence type="ECO:0000259" key="1">
    <source>
        <dbReference type="PROSITE" id="PS50181"/>
    </source>
</evidence>
<protein>
    <recommendedName>
        <fullName evidence="1">F-box domain-containing protein</fullName>
    </recommendedName>
</protein>
<proteinExistence type="predicted"/>
<name>A0A2P2SWP5_9PEZI</name>
<dbReference type="EMBL" id="KV460206">
    <property type="protein sequence ID" value="OBU01271.2"/>
    <property type="molecule type" value="Genomic_DNA"/>
</dbReference>
<dbReference type="SUPFAM" id="SSF81383">
    <property type="entry name" value="F-box domain"/>
    <property type="match status" value="1"/>
</dbReference>
<dbReference type="AlphaFoldDB" id="A0A2P2SWP5"/>
<sequence>MSCGTRYQKWDKFIIPSEALPTLPNACTVAPLLQLPTEILITIFDEVNLIDQLCLALSCKRLLQVSTMVSLDVSDPDALSLYYRLGPTSKDWRFCFGCTQYRPTRESYWKAKANLGNWAEAKDKQDDMMAIIQDWEHLQTMFYCPECLAKMRCLS</sequence>
<reference evidence="2 3" key="1">
    <citation type="submission" date="2016-03" db="EMBL/GenBank/DDBJ databases">
        <title>Comparative genomics of Pseudogymnoascus destructans, the fungus causing white-nose syndrome of bats.</title>
        <authorList>
            <person name="Palmer J.M."/>
            <person name="Drees K.P."/>
            <person name="Foster J.T."/>
            <person name="Lindner D.L."/>
        </authorList>
    </citation>
    <scope>NUCLEOTIDE SEQUENCE [LARGE SCALE GENOMIC DNA]</scope>
    <source>
        <strain evidence="2 3">UAMH 10579</strain>
    </source>
</reference>
<organism evidence="2 3">
    <name type="scientific">Pseudogymnoascus verrucosus</name>
    <dbReference type="NCBI Taxonomy" id="342668"/>
    <lineage>
        <taxon>Eukaryota</taxon>
        <taxon>Fungi</taxon>
        <taxon>Dikarya</taxon>
        <taxon>Ascomycota</taxon>
        <taxon>Pezizomycotina</taxon>
        <taxon>Leotiomycetes</taxon>
        <taxon>Thelebolales</taxon>
        <taxon>Thelebolaceae</taxon>
        <taxon>Pseudogymnoascus</taxon>
    </lineage>
</organism>
<gene>
    <name evidence="2" type="ORF">VE01_00081</name>
</gene>
<dbReference type="RefSeq" id="XP_059320106.1">
    <property type="nucleotide sequence ID" value="XM_059463246.1"/>
</dbReference>
<feature type="domain" description="F-box" evidence="1">
    <location>
        <begin position="29"/>
        <end position="85"/>
    </location>
</feature>
<evidence type="ECO:0000313" key="2">
    <source>
        <dbReference type="EMBL" id="OBU01271.2"/>
    </source>
</evidence>
<dbReference type="Proteomes" id="UP000091956">
    <property type="component" value="Unassembled WGS sequence"/>
</dbReference>
<accession>A0A2P2SWP5</accession>
<dbReference type="InterPro" id="IPR036047">
    <property type="entry name" value="F-box-like_dom_sf"/>
</dbReference>
<dbReference type="InterPro" id="IPR001810">
    <property type="entry name" value="F-box_dom"/>
</dbReference>
<reference evidence="3" key="2">
    <citation type="journal article" date="2018" name="Nat. Commun.">
        <title>Extreme sensitivity to ultraviolet light in the fungal pathogen causing white-nose syndrome of bats.</title>
        <authorList>
            <person name="Palmer J.M."/>
            <person name="Drees K.P."/>
            <person name="Foster J.T."/>
            <person name="Lindner D.L."/>
        </authorList>
    </citation>
    <scope>NUCLEOTIDE SEQUENCE [LARGE SCALE GENOMIC DNA]</scope>
    <source>
        <strain evidence="3">UAMH 10579</strain>
    </source>
</reference>
<dbReference type="Pfam" id="PF00646">
    <property type="entry name" value="F-box"/>
    <property type="match status" value="1"/>
</dbReference>
<dbReference type="GeneID" id="28833467"/>
<evidence type="ECO:0000313" key="3">
    <source>
        <dbReference type="Proteomes" id="UP000091956"/>
    </source>
</evidence>
<keyword evidence="3" id="KW-1185">Reference proteome</keyword>